<dbReference type="InterPro" id="IPR013785">
    <property type="entry name" value="Aldolase_TIM"/>
</dbReference>
<accession>A0A212KHG6</accession>
<proteinExistence type="predicted"/>
<protein>
    <submittedName>
        <fullName evidence="2">Conserved carboxylase region</fullName>
    </submittedName>
</protein>
<dbReference type="GO" id="GO:0004736">
    <property type="term" value="F:pyruvate carboxylase activity"/>
    <property type="evidence" value="ECO:0007669"/>
    <property type="project" value="TreeGrafter"/>
</dbReference>
<dbReference type="InterPro" id="IPR003379">
    <property type="entry name" value="Carboxylase_cons_dom"/>
</dbReference>
<dbReference type="CDD" id="cd07937">
    <property type="entry name" value="DRE_TIM_PC_TC_5S"/>
    <property type="match status" value="1"/>
</dbReference>
<feature type="domain" description="Pyruvate carboxyltransferase" evidence="1">
    <location>
        <begin position="21"/>
        <end position="284"/>
    </location>
</feature>
<dbReference type="Gene3D" id="3.20.20.70">
    <property type="entry name" value="Aldolase class I"/>
    <property type="match status" value="1"/>
</dbReference>
<organism evidence="2">
    <name type="scientific">uncultured delta proteobacterium</name>
    <dbReference type="NCBI Taxonomy" id="34034"/>
    <lineage>
        <taxon>Bacteria</taxon>
        <taxon>Deltaproteobacteria</taxon>
        <taxon>environmental samples</taxon>
    </lineage>
</organism>
<dbReference type="SUPFAM" id="SSF51569">
    <property type="entry name" value="Aldolase"/>
    <property type="match status" value="1"/>
</dbReference>
<evidence type="ECO:0000313" key="2">
    <source>
        <dbReference type="EMBL" id="SBW11079.1"/>
    </source>
</evidence>
<sequence>MAFSPIKPVYRAANASGQRPLNIMETVLRDGHQSLAATRMRLSDMEPELEALDEIGYWALEAWGGATFDSALRFLNEDPWERLRFLRSKLKKTPISMLLRGQNILGYNHYADDVVETFVEKMVEHGISVIRIFDALNDVRNLETAIKAAKKSGAHVQGACVYTISPYHTAQNYVDLAETFAERGVDSLAIKDMSGLLAPYDAYNLVKSLKENPKTKHLPVHVHTHYTSGMGSMTYLKAAEAGADCVDCALSPFALGTSQPATESIIAALEGQPRDTGIKKESLYPIADFFRDVKKKLAKDFSLNTAFDVDTKVLTFQLPGGMLSNLRNQLKEQGWEDKYPELLEEMPKVRADLGYPPLVTPTSQIVGSMAAMNVGLGERYMVVPQEVSDLARGKYGKTPAPVNPEVKAQIIGDLPIIDYRPADDIPPQMESLKKELGERGYPNASVEDVLSYALFPEVAIEFFKKNR</sequence>
<evidence type="ECO:0000259" key="1">
    <source>
        <dbReference type="PROSITE" id="PS50991"/>
    </source>
</evidence>
<name>A0A212KHG6_9DELT</name>
<dbReference type="NCBIfam" id="NF006761">
    <property type="entry name" value="PRK09282.1"/>
    <property type="match status" value="1"/>
</dbReference>
<dbReference type="Pfam" id="PF00682">
    <property type="entry name" value="HMGL-like"/>
    <property type="match status" value="1"/>
</dbReference>
<gene>
    <name evidence="2" type="ORF">KL86DPRO_70157</name>
</gene>
<dbReference type="PANTHER" id="PTHR43778">
    <property type="entry name" value="PYRUVATE CARBOXYLASE"/>
    <property type="match status" value="1"/>
</dbReference>
<dbReference type="PROSITE" id="PS50991">
    <property type="entry name" value="PYR_CT"/>
    <property type="match status" value="1"/>
</dbReference>
<dbReference type="EMBL" id="FLUQ01000007">
    <property type="protein sequence ID" value="SBW11079.1"/>
    <property type="molecule type" value="Genomic_DNA"/>
</dbReference>
<dbReference type="InterPro" id="IPR000891">
    <property type="entry name" value="PYR_CT"/>
</dbReference>
<dbReference type="AlphaFoldDB" id="A0A212KHG6"/>
<dbReference type="GO" id="GO:0006094">
    <property type="term" value="P:gluconeogenesis"/>
    <property type="evidence" value="ECO:0007669"/>
    <property type="project" value="TreeGrafter"/>
</dbReference>
<dbReference type="Pfam" id="PF02436">
    <property type="entry name" value="PYC_OADA"/>
    <property type="match status" value="1"/>
</dbReference>
<dbReference type="InterPro" id="IPR055268">
    <property type="entry name" value="PCB-like"/>
</dbReference>
<dbReference type="SUPFAM" id="SSF89000">
    <property type="entry name" value="post-HMGL domain-like"/>
    <property type="match status" value="1"/>
</dbReference>
<reference evidence="2" key="1">
    <citation type="submission" date="2016-04" db="EMBL/GenBank/DDBJ databases">
        <authorList>
            <person name="Evans L.H."/>
            <person name="Alamgir A."/>
            <person name="Owens N."/>
            <person name="Weber N.D."/>
            <person name="Virtaneva K."/>
            <person name="Barbian K."/>
            <person name="Babar A."/>
            <person name="Rosenke K."/>
        </authorList>
    </citation>
    <scope>NUCLEOTIDE SEQUENCE</scope>
    <source>
        <strain evidence="2">86</strain>
    </source>
</reference>
<dbReference type="PANTHER" id="PTHR43778:SF2">
    <property type="entry name" value="PYRUVATE CARBOXYLASE, MITOCHONDRIAL"/>
    <property type="match status" value="1"/>
</dbReference>
<dbReference type="GO" id="GO:0005737">
    <property type="term" value="C:cytoplasm"/>
    <property type="evidence" value="ECO:0007669"/>
    <property type="project" value="TreeGrafter"/>
</dbReference>